<organism>
    <name type="scientific">Serpula lacrymans var. lacrymans (strain S7.9)</name>
    <name type="common">Dry rot fungus</name>
    <dbReference type="NCBI Taxonomy" id="578457"/>
    <lineage>
        <taxon>Eukaryota</taxon>
        <taxon>Fungi</taxon>
        <taxon>Dikarya</taxon>
        <taxon>Basidiomycota</taxon>
        <taxon>Agaricomycotina</taxon>
        <taxon>Agaricomycetes</taxon>
        <taxon>Agaricomycetidae</taxon>
        <taxon>Boletales</taxon>
        <taxon>Coniophorineae</taxon>
        <taxon>Serpulaceae</taxon>
        <taxon>Serpula</taxon>
    </lineage>
</organism>
<dbReference type="EMBL" id="GL945433">
    <property type="protein sequence ID" value="EGO25093.1"/>
    <property type="molecule type" value="Genomic_DNA"/>
</dbReference>
<dbReference type="HOGENOM" id="CLU_2470472_0_0_1"/>
<evidence type="ECO:0000313" key="1">
    <source>
        <dbReference type="EMBL" id="EGO25093.1"/>
    </source>
</evidence>
<protein>
    <submittedName>
        <fullName evidence="1">Uncharacterized protein</fullName>
    </submittedName>
</protein>
<dbReference type="AlphaFoldDB" id="F8NTW5"/>
<dbReference type="GeneID" id="18811215"/>
<gene>
    <name evidence="1" type="ORF">SERLADRAFT_386469</name>
</gene>
<dbReference type="KEGG" id="sla:SERLADRAFT_386469"/>
<reference evidence="1" key="1">
    <citation type="submission" date="2011-04" db="EMBL/GenBank/DDBJ databases">
        <title>Evolution of plant cell wall degrading machinery underlies the functional diversity of forest fungi.</title>
        <authorList>
            <consortium name="US DOE Joint Genome Institute (JGI-PGF)"/>
            <person name="Eastwood D.C."/>
            <person name="Floudas D."/>
            <person name="Binder M."/>
            <person name="Majcherczyk A."/>
            <person name="Schneider P."/>
            <person name="Aerts A."/>
            <person name="Asiegbu F.O."/>
            <person name="Baker S.E."/>
            <person name="Barry K."/>
            <person name="Bendiksby M."/>
            <person name="Blumentritt M."/>
            <person name="Coutinho P.M."/>
            <person name="Cullen D."/>
            <person name="Cullen D."/>
            <person name="Gathman A."/>
            <person name="Goodell B."/>
            <person name="Henrissat B."/>
            <person name="Ihrmark K."/>
            <person name="Kauserud H."/>
            <person name="Kohler A."/>
            <person name="LaButti K."/>
            <person name="Lapidus A."/>
            <person name="Lavin J.L."/>
            <person name="Lee Y.-H."/>
            <person name="Lindquist E."/>
            <person name="Lilly W."/>
            <person name="Lucas S."/>
            <person name="Morin E."/>
            <person name="Murat C."/>
            <person name="Oguiza J.A."/>
            <person name="Park J."/>
            <person name="Pisabarro A.G."/>
            <person name="Riley R."/>
            <person name="Rosling A."/>
            <person name="Salamov A."/>
            <person name="Schmidt O."/>
            <person name="Schmutz J."/>
            <person name="Skrede I."/>
            <person name="Stenlid J."/>
            <person name="Wiebenga A."/>
            <person name="Xie X."/>
            <person name="Kues U."/>
            <person name="Hibbett D.S."/>
            <person name="Hoffmeister D."/>
            <person name="Hogberg N."/>
            <person name="Martin F."/>
            <person name="Grigoriev I.V."/>
            <person name="Watkinson S.C."/>
        </authorList>
    </citation>
    <scope>NUCLEOTIDE SEQUENCE</scope>
    <source>
        <strain evidence="1">S7.9</strain>
    </source>
</reference>
<dbReference type="Proteomes" id="UP000008064">
    <property type="component" value="Unassembled WGS sequence"/>
</dbReference>
<proteinExistence type="predicted"/>
<name>F8NTW5_SERL9</name>
<accession>F8NTW5</accession>
<dbReference type="RefSeq" id="XP_007317215.1">
    <property type="nucleotide sequence ID" value="XM_007317153.1"/>
</dbReference>
<sequence length="88" mass="10218">MSGLVLHRDQWLEDSSPSQNPVLTDSYSLSELTNWKGEGTIVPQVRDGWDSSALPCGNHNDNLWLYRVYIRMQEPQKKLQIYQVFCSF</sequence>